<keyword evidence="3" id="KW-1185">Reference proteome</keyword>
<accession>A0A8R7QVR7</accession>
<evidence type="ECO:0000313" key="2">
    <source>
        <dbReference type="EnsemblPlants" id="TuG1812G0700000778.01.T01.cds316427"/>
    </source>
</evidence>
<evidence type="ECO:0000313" key="3">
    <source>
        <dbReference type="Proteomes" id="UP000015106"/>
    </source>
</evidence>
<reference evidence="2" key="2">
    <citation type="submission" date="2018-03" db="EMBL/GenBank/DDBJ databases">
        <title>The Triticum urartu genome reveals the dynamic nature of wheat genome evolution.</title>
        <authorList>
            <person name="Ling H."/>
            <person name="Ma B."/>
            <person name="Shi X."/>
            <person name="Liu H."/>
            <person name="Dong L."/>
            <person name="Sun H."/>
            <person name="Cao Y."/>
            <person name="Gao Q."/>
            <person name="Zheng S."/>
            <person name="Li Y."/>
            <person name="Yu Y."/>
            <person name="Du H."/>
            <person name="Qi M."/>
            <person name="Li Y."/>
            <person name="Yu H."/>
            <person name="Cui Y."/>
            <person name="Wang N."/>
            <person name="Chen C."/>
            <person name="Wu H."/>
            <person name="Zhao Y."/>
            <person name="Zhang J."/>
            <person name="Li Y."/>
            <person name="Zhou W."/>
            <person name="Zhang B."/>
            <person name="Hu W."/>
            <person name="Eijk M."/>
            <person name="Tang J."/>
            <person name="Witsenboer H."/>
            <person name="Zhao S."/>
            <person name="Li Z."/>
            <person name="Zhang A."/>
            <person name="Wang D."/>
            <person name="Liang C."/>
        </authorList>
    </citation>
    <scope>NUCLEOTIDE SEQUENCE [LARGE SCALE GENOMIC DNA]</scope>
    <source>
        <strain evidence="2">cv. G1812</strain>
    </source>
</reference>
<name>A0A8R7QVR7_TRIUA</name>
<reference evidence="3" key="1">
    <citation type="journal article" date="2013" name="Nature">
        <title>Draft genome of the wheat A-genome progenitor Triticum urartu.</title>
        <authorList>
            <person name="Ling H.Q."/>
            <person name="Zhao S."/>
            <person name="Liu D."/>
            <person name="Wang J."/>
            <person name="Sun H."/>
            <person name="Zhang C."/>
            <person name="Fan H."/>
            <person name="Li D."/>
            <person name="Dong L."/>
            <person name="Tao Y."/>
            <person name="Gao C."/>
            <person name="Wu H."/>
            <person name="Li Y."/>
            <person name="Cui Y."/>
            <person name="Guo X."/>
            <person name="Zheng S."/>
            <person name="Wang B."/>
            <person name="Yu K."/>
            <person name="Liang Q."/>
            <person name="Yang W."/>
            <person name="Lou X."/>
            <person name="Chen J."/>
            <person name="Feng M."/>
            <person name="Jian J."/>
            <person name="Zhang X."/>
            <person name="Luo G."/>
            <person name="Jiang Y."/>
            <person name="Liu J."/>
            <person name="Wang Z."/>
            <person name="Sha Y."/>
            <person name="Zhang B."/>
            <person name="Wu H."/>
            <person name="Tang D."/>
            <person name="Shen Q."/>
            <person name="Xue P."/>
            <person name="Zou S."/>
            <person name="Wang X."/>
            <person name="Liu X."/>
            <person name="Wang F."/>
            <person name="Yang Y."/>
            <person name="An X."/>
            <person name="Dong Z."/>
            <person name="Zhang K."/>
            <person name="Zhang X."/>
            <person name="Luo M.C."/>
            <person name="Dvorak J."/>
            <person name="Tong Y."/>
            <person name="Wang J."/>
            <person name="Yang H."/>
            <person name="Li Z."/>
            <person name="Wang D."/>
            <person name="Zhang A."/>
            <person name="Wang J."/>
        </authorList>
    </citation>
    <scope>NUCLEOTIDE SEQUENCE</scope>
    <source>
        <strain evidence="3">cv. G1812</strain>
    </source>
</reference>
<feature type="region of interest" description="Disordered" evidence="1">
    <location>
        <begin position="1"/>
        <end position="43"/>
    </location>
</feature>
<dbReference type="EnsemblPlants" id="TuG1812G0700000778.01.T01">
    <property type="protein sequence ID" value="TuG1812G0700000778.01.T01.cds316427"/>
    <property type="gene ID" value="TuG1812G0700000778.01"/>
</dbReference>
<reference evidence="2" key="3">
    <citation type="submission" date="2022-06" db="UniProtKB">
        <authorList>
            <consortium name="EnsemblPlants"/>
        </authorList>
    </citation>
    <scope>IDENTIFICATION</scope>
</reference>
<protein>
    <submittedName>
        <fullName evidence="2">Uncharacterized protein</fullName>
    </submittedName>
</protein>
<dbReference type="Gramene" id="TuG1812G0700000778.01.T01">
    <property type="protein sequence ID" value="TuG1812G0700000778.01.T01.cds316427"/>
    <property type="gene ID" value="TuG1812G0700000778.01"/>
</dbReference>
<organism evidence="2 3">
    <name type="scientific">Triticum urartu</name>
    <name type="common">Red wild einkorn</name>
    <name type="synonym">Crithodium urartu</name>
    <dbReference type="NCBI Taxonomy" id="4572"/>
    <lineage>
        <taxon>Eukaryota</taxon>
        <taxon>Viridiplantae</taxon>
        <taxon>Streptophyta</taxon>
        <taxon>Embryophyta</taxon>
        <taxon>Tracheophyta</taxon>
        <taxon>Spermatophyta</taxon>
        <taxon>Magnoliopsida</taxon>
        <taxon>Liliopsida</taxon>
        <taxon>Poales</taxon>
        <taxon>Poaceae</taxon>
        <taxon>BOP clade</taxon>
        <taxon>Pooideae</taxon>
        <taxon>Triticodae</taxon>
        <taxon>Triticeae</taxon>
        <taxon>Triticinae</taxon>
        <taxon>Triticum</taxon>
    </lineage>
</organism>
<dbReference type="AlphaFoldDB" id="A0A8R7QVR7"/>
<dbReference type="Proteomes" id="UP000015106">
    <property type="component" value="Chromosome 7"/>
</dbReference>
<proteinExistence type="predicted"/>
<evidence type="ECO:0000256" key="1">
    <source>
        <dbReference type="SAM" id="MobiDB-lite"/>
    </source>
</evidence>
<feature type="compositionally biased region" description="Polar residues" evidence="1">
    <location>
        <begin position="21"/>
        <end position="34"/>
    </location>
</feature>
<sequence>MKKKELVVTRAAGTGADRDSSPINGTRWSQSSRSHQTRAQTVAATSTATAISLCRAAALPPAADRPASLGALLQPGRPPAASFPARTAEPSCRWRRCRGRCRPAMHSGWRRPAPCPYSIGDGDDSGSSSGGRRFLARRLCDFA</sequence>